<evidence type="ECO:0000313" key="2">
    <source>
        <dbReference type="EMBL" id="MBR7889323.1"/>
    </source>
</evidence>
<organism evidence="2 3">
    <name type="scientific">Marinomonas vulgaris</name>
    <dbReference type="NCBI Taxonomy" id="2823372"/>
    <lineage>
        <taxon>Bacteria</taxon>
        <taxon>Pseudomonadati</taxon>
        <taxon>Pseudomonadota</taxon>
        <taxon>Gammaproteobacteria</taxon>
        <taxon>Oceanospirillales</taxon>
        <taxon>Oceanospirillaceae</taxon>
        <taxon>Marinomonas</taxon>
    </lineage>
</organism>
<feature type="domain" description="Glycosyltransferase 2-like" evidence="1">
    <location>
        <begin position="6"/>
        <end position="163"/>
    </location>
</feature>
<protein>
    <submittedName>
        <fullName evidence="2">Glycosyltransferase</fullName>
        <ecNumber evidence="2">2.4.-.-</ecNumber>
    </submittedName>
</protein>
<dbReference type="Proteomes" id="UP000679722">
    <property type="component" value="Unassembled WGS sequence"/>
</dbReference>
<dbReference type="EMBL" id="JAGSSV010000011">
    <property type="protein sequence ID" value="MBR7889323.1"/>
    <property type="molecule type" value="Genomic_DNA"/>
</dbReference>
<dbReference type="PANTHER" id="PTHR22916:SF3">
    <property type="entry name" value="UDP-GLCNAC:BETAGAL BETA-1,3-N-ACETYLGLUCOSAMINYLTRANSFERASE-LIKE PROTEIN 1"/>
    <property type="match status" value="1"/>
</dbReference>
<evidence type="ECO:0000259" key="1">
    <source>
        <dbReference type="Pfam" id="PF00535"/>
    </source>
</evidence>
<dbReference type="GO" id="GO:0016757">
    <property type="term" value="F:glycosyltransferase activity"/>
    <property type="evidence" value="ECO:0007669"/>
    <property type="project" value="UniProtKB-KW"/>
</dbReference>
<evidence type="ECO:0000313" key="3">
    <source>
        <dbReference type="Proteomes" id="UP000679722"/>
    </source>
</evidence>
<accession>A0ABS5HD56</accession>
<dbReference type="Gene3D" id="3.90.550.10">
    <property type="entry name" value="Spore Coat Polysaccharide Biosynthesis Protein SpsA, Chain A"/>
    <property type="match status" value="1"/>
</dbReference>
<dbReference type="EC" id="2.4.-.-" evidence="2"/>
<dbReference type="Pfam" id="PF00535">
    <property type="entry name" value="Glycos_transf_2"/>
    <property type="match status" value="1"/>
</dbReference>
<dbReference type="RefSeq" id="WP_211536665.1">
    <property type="nucleotide sequence ID" value="NZ_JAGSSV010000011.1"/>
</dbReference>
<dbReference type="SUPFAM" id="SSF53448">
    <property type="entry name" value="Nucleotide-diphospho-sugar transferases"/>
    <property type="match status" value="1"/>
</dbReference>
<comment type="caution">
    <text evidence="2">The sequence shown here is derived from an EMBL/GenBank/DDBJ whole genome shotgun (WGS) entry which is preliminary data.</text>
</comment>
<reference evidence="3" key="2">
    <citation type="submission" date="2023-07" db="EMBL/GenBank/DDBJ databases">
        <title>Marinomonas vulgaris A79, complete genome.</title>
        <authorList>
            <person name="Ying J.-J."/>
        </authorList>
    </citation>
    <scope>NUCLEOTIDE SEQUENCE [LARGE SCALE GENOMIC DNA]</scope>
    <source>
        <strain evidence="3">A79</strain>
    </source>
</reference>
<keyword evidence="2" id="KW-0808">Transferase</keyword>
<proteinExistence type="predicted"/>
<dbReference type="InterPro" id="IPR029044">
    <property type="entry name" value="Nucleotide-diphossugar_trans"/>
</dbReference>
<dbReference type="PANTHER" id="PTHR22916">
    <property type="entry name" value="GLYCOSYLTRANSFERASE"/>
    <property type="match status" value="1"/>
</dbReference>
<dbReference type="InterPro" id="IPR001173">
    <property type="entry name" value="Glyco_trans_2-like"/>
</dbReference>
<gene>
    <name evidence="2" type="ORF">J9B83_10250</name>
</gene>
<name>A0ABS5HD56_9GAMM</name>
<reference evidence="2 3" key="1">
    <citation type="submission" date="2021-04" db="EMBL/GenBank/DDBJ databases">
        <authorList>
            <person name="Sun C."/>
        </authorList>
    </citation>
    <scope>NUCLEOTIDE SEQUENCE [LARGE SCALE GENOMIC DNA]</scope>
    <source>
        <strain evidence="2 3">A79</strain>
    </source>
</reference>
<keyword evidence="3" id="KW-1185">Reference proteome</keyword>
<sequence>MTGKVSIVIPTYNGLKYIEKTINSCLEQSYQNIEVIVVDDFSTDATRELLLNYKGKVKLLFNDENLGIVKSVNKGVSSTNSEFFILLGHDDLLPEKHVELMLSEFESNTVSIHCNSILIDAFGDEKGFSRNDKKQENKTKKCLFELSIDNFISSCGMLHRKSVFDSVGGWDEGYLHYGEWLYYIKSLKYGDIKYTTKSYAYYRRHTSNITNTFRNKEVVKILNNYKMDCRKLAHSKKRSFDFYSIRYMWAICKIFLNSLVKK</sequence>
<keyword evidence="2" id="KW-0328">Glycosyltransferase</keyword>